<comment type="caution">
    <text evidence="1">The sequence shown here is derived from an EMBL/GenBank/DDBJ whole genome shotgun (WGS) entry which is preliminary data.</text>
</comment>
<proteinExistence type="predicted"/>
<gene>
    <name evidence="1" type="ORF">B296_00028451</name>
</gene>
<organism evidence="1 2">
    <name type="scientific">Ensete ventricosum</name>
    <name type="common">Abyssinian banana</name>
    <name type="synonym">Musa ensete</name>
    <dbReference type="NCBI Taxonomy" id="4639"/>
    <lineage>
        <taxon>Eukaryota</taxon>
        <taxon>Viridiplantae</taxon>
        <taxon>Streptophyta</taxon>
        <taxon>Embryophyta</taxon>
        <taxon>Tracheophyta</taxon>
        <taxon>Spermatophyta</taxon>
        <taxon>Magnoliopsida</taxon>
        <taxon>Liliopsida</taxon>
        <taxon>Zingiberales</taxon>
        <taxon>Musaceae</taxon>
        <taxon>Ensete</taxon>
    </lineage>
</organism>
<dbReference type="EMBL" id="AMZH03012157">
    <property type="protein sequence ID" value="RRT51566.1"/>
    <property type="molecule type" value="Genomic_DNA"/>
</dbReference>
<sequence>MRTRQETRQKLIEGIGGLSGVHRELAGGDQELSKKASGVYRKKTKRLAGRSWGIVEKLARSFSLELVKRRVGSVRIWSSSKED</sequence>
<protein>
    <submittedName>
        <fullName evidence="1">Uncharacterized protein</fullName>
    </submittedName>
</protein>
<accession>A0A426YIQ4</accession>
<dbReference type="Proteomes" id="UP000287651">
    <property type="component" value="Unassembled WGS sequence"/>
</dbReference>
<name>A0A426YIQ4_ENSVE</name>
<evidence type="ECO:0000313" key="2">
    <source>
        <dbReference type="Proteomes" id="UP000287651"/>
    </source>
</evidence>
<reference evidence="1 2" key="1">
    <citation type="journal article" date="2014" name="Agronomy (Basel)">
        <title>A Draft Genome Sequence for Ensete ventricosum, the Drought-Tolerant Tree Against Hunger.</title>
        <authorList>
            <person name="Harrison J."/>
            <person name="Moore K.A."/>
            <person name="Paszkiewicz K."/>
            <person name="Jones T."/>
            <person name="Grant M."/>
            <person name="Ambacheew D."/>
            <person name="Muzemil S."/>
            <person name="Studholme D.J."/>
        </authorList>
    </citation>
    <scope>NUCLEOTIDE SEQUENCE [LARGE SCALE GENOMIC DNA]</scope>
</reference>
<evidence type="ECO:0000313" key="1">
    <source>
        <dbReference type="EMBL" id="RRT51566.1"/>
    </source>
</evidence>
<dbReference type="AlphaFoldDB" id="A0A426YIQ4"/>